<gene>
    <name evidence="1" type="ORF">GCM10010170_104660</name>
</gene>
<evidence type="ECO:0000313" key="2">
    <source>
        <dbReference type="Proteomes" id="UP001501444"/>
    </source>
</evidence>
<dbReference type="Proteomes" id="UP001501444">
    <property type="component" value="Unassembled WGS sequence"/>
</dbReference>
<reference evidence="2" key="1">
    <citation type="journal article" date="2019" name="Int. J. Syst. Evol. Microbiol.">
        <title>The Global Catalogue of Microorganisms (GCM) 10K type strain sequencing project: providing services to taxonomists for standard genome sequencing and annotation.</title>
        <authorList>
            <consortium name="The Broad Institute Genomics Platform"/>
            <consortium name="The Broad Institute Genome Sequencing Center for Infectious Disease"/>
            <person name="Wu L."/>
            <person name="Ma J."/>
        </authorList>
    </citation>
    <scope>NUCLEOTIDE SEQUENCE [LARGE SCALE GENOMIC DNA]</scope>
    <source>
        <strain evidence="2">JCM 3272</strain>
    </source>
</reference>
<evidence type="ECO:0000313" key="1">
    <source>
        <dbReference type="EMBL" id="GAA2392080.1"/>
    </source>
</evidence>
<keyword evidence="2" id="KW-1185">Reference proteome</keyword>
<accession>A0ABP5V1D3</accession>
<dbReference type="EMBL" id="BAAARV010000125">
    <property type="protein sequence ID" value="GAA2392080.1"/>
    <property type="molecule type" value="Genomic_DNA"/>
</dbReference>
<protein>
    <submittedName>
        <fullName evidence="1">Uncharacterized protein</fullName>
    </submittedName>
</protein>
<name>A0ABP5V1D3_9ACTN</name>
<comment type="caution">
    <text evidence="1">The sequence shown here is derived from an EMBL/GenBank/DDBJ whole genome shotgun (WGS) entry which is preliminary data.</text>
</comment>
<organism evidence="1 2">
    <name type="scientific">Dactylosporangium salmoneum</name>
    <dbReference type="NCBI Taxonomy" id="53361"/>
    <lineage>
        <taxon>Bacteria</taxon>
        <taxon>Bacillati</taxon>
        <taxon>Actinomycetota</taxon>
        <taxon>Actinomycetes</taxon>
        <taxon>Micromonosporales</taxon>
        <taxon>Micromonosporaceae</taxon>
        <taxon>Dactylosporangium</taxon>
    </lineage>
</organism>
<proteinExistence type="predicted"/>
<sequence>MLSAVDVHSGFNNIEELGLQRPLMVLHEIGTVHHPRRPRHPDMPIRPSQCARLAAAGLAEQQRDRTLSQPCKRLDNTAAGLVNLAEKRTVELPRRLRFRNEPFEICHHDRT</sequence>